<dbReference type="InterPro" id="IPR015943">
    <property type="entry name" value="WD40/YVTN_repeat-like_dom_sf"/>
</dbReference>
<reference evidence="5 6" key="1">
    <citation type="journal article" date="2011" name="Proc. Natl. Acad. Sci. U.S.A.">
        <title>Evolutionary erosion of yeast sex chromosomes by mating-type switching accidents.</title>
        <authorList>
            <person name="Gordon J.L."/>
            <person name="Armisen D."/>
            <person name="Proux-Wera E."/>
            <person name="Oheigeartaigh S.S."/>
            <person name="Byrne K.P."/>
            <person name="Wolfe K.H."/>
        </authorList>
    </citation>
    <scope>NUCLEOTIDE SEQUENCE [LARGE SCALE GENOMIC DNA]</scope>
    <source>
        <strain evidence="6">ATCC 10662 / CBS 1146 / NBRC 0425 / NCYC 2629 / NRRL Y-866</strain>
    </source>
</reference>
<dbReference type="InParanoid" id="G8ZSJ1"/>
<dbReference type="PROSITE" id="PS50082">
    <property type="entry name" value="WD_REPEATS_2"/>
    <property type="match status" value="1"/>
</dbReference>
<dbReference type="EMBL" id="HE616744">
    <property type="protein sequence ID" value="CCE91483.1"/>
    <property type="molecule type" value="Genomic_DNA"/>
</dbReference>
<dbReference type="InterPro" id="IPR001680">
    <property type="entry name" value="WD40_rpt"/>
</dbReference>
<dbReference type="RefSeq" id="XP_003680694.1">
    <property type="nucleotide sequence ID" value="XM_003680646.1"/>
</dbReference>
<evidence type="ECO:0000256" key="4">
    <source>
        <dbReference type="PROSITE-ProRule" id="PRU00221"/>
    </source>
</evidence>
<dbReference type="Proteomes" id="UP000005627">
    <property type="component" value="Chromosome 3"/>
</dbReference>
<dbReference type="Pfam" id="PF00400">
    <property type="entry name" value="WD40"/>
    <property type="match status" value="1"/>
</dbReference>
<dbReference type="eggNOG" id="KOG4155">
    <property type="taxonomic scope" value="Eukaryota"/>
</dbReference>
<evidence type="ECO:0000256" key="3">
    <source>
        <dbReference type="ARBA" id="ARBA00046343"/>
    </source>
</evidence>
<dbReference type="HOGENOM" id="CLU_041466_0_0_1"/>
<dbReference type="SMART" id="SM00320">
    <property type="entry name" value="WD40"/>
    <property type="match status" value="5"/>
</dbReference>
<name>G8ZSJ1_TORDE</name>
<gene>
    <name evidence="5" type="primary">TDEL0C05940</name>
    <name evidence="5" type="ORF">TDEL_0C05940</name>
</gene>
<dbReference type="OrthoDB" id="340259at2759"/>
<evidence type="ECO:0000313" key="5">
    <source>
        <dbReference type="EMBL" id="CCE91483.1"/>
    </source>
</evidence>
<dbReference type="Gene3D" id="2.130.10.10">
    <property type="entry name" value="YVTN repeat-like/Quinoprotein amine dehydrogenase"/>
    <property type="match status" value="2"/>
</dbReference>
<proteinExistence type="inferred from homology"/>
<dbReference type="PANTHER" id="PTHR22839">
    <property type="entry name" value="THO COMPLEX SUBUNIT 3 THO3"/>
    <property type="match status" value="1"/>
</dbReference>
<dbReference type="SUPFAM" id="SSF50978">
    <property type="entry name" value="WD40 repeat-like"/>
    <property type="match status" value="1"/>
</dbReference>
<dbReference type="PROSITE" id="PS00678">
    <property type="entry name" value="WD_REPEATS_1"/>
    <property type="match status" value="1"/>
</dbReference>
<accession>G8ZSJ1</accession>
<dbReference type="PANTHER" id="PTHR22839:SF0">
    <property type="entry name" value="THO COMPLEX SUBUNIT 3"/>
    <property type="match status" value="1"/>
</dbReference>
<sequence>MATVKTDDTGLLQQRYMTPELATAVTEKLLTGLMNKSQTEEIQDDRYALVVSRNQSRFLSSLGEDPVLSLEINPSGKSVAYSRADGSLTIWLITGPSFARSKKIYITEVAGPDKCVSSLSWNCDEINQFATVFNSSEIFIWAIDERKKNASKVRTLSVGAKVKLSKCLYDPTGRWLVTLAKSDELHLFDVKKDFELQTVLELNQIIPDDSIQSVNWNNLGSHLFLGLKSGRLAVLEVGETFKLCICLQAQQGAITSVAVDPWGRFMVTGSTDGTCAVWDLSSMCCSLLIADVNSSVVSLDIDHSGKVLAICTEKGELQLRDIDTGKPLLEHQAKLGGPDIVAKFYPDKAWMISSVKGDLLQNHSTPSTYDSLTGLWKVEYEKAITGSRIKAPANKPVRKIKIIVMKETVSQNGTSPGMGGFLVGDELLS</sequence>
<keyword evidence="1 4" id="KW-0853">WD repeat</keyword>
<dbReference type="InterPro" id="IPR036322">
    <property type="entry name" value="WD40_repeat_dom_sf"/>
</dbReference>
<dbReference type="InterPro" id="IPR040132">
    <property type="entry name" value="Tex1/THOC3"/>
</dbReference>
<keyword evidence="2" id="KW-0677">Repeat</keyword>
<dbReference type="FunCoup" id="G8ZSJ1">
    <property type="interactions" value="808"/>
</dbReference>
<evidence type="ECO:0000256" key="1">
    <source>
        <dbReference type="ARBA" id="ARBA00022574"/>
    </source>
</evidence>
<evidence type="ECO:0000313" key="6">
    <source>
        <dbReference type="Proteomes" id="UP000005627"/>
    </source>
</evidence>
<dbReference type="PROSITE" id="PS50294">
    <property type="entry name" value="WD_REPEATS_REGION"/>
    <property type="match status" value="1"/>
</dbReference>
<comment type="similarity">
    <text evidence="3">Belongs to the THOC3 family.</text>
</comment>
<dbReference type="InterPro" id="IPR019775">
    <property type="entry name" value="WD40_repeat_CS"/>
</dbReference>
<organism evidence="5 6">
    <name type="scientific">Torulaspora delbrueckii</name>
    <name type="common">Yeast</name>
    <name type="synonym">Candida colliculosa</name>
    <dbReference type="NCBI Taxonomy" id="4950"/>
    <lineage>
        <taxon>Eukaryota</taxon>
        <taxon>Fungi</taxon>
        <taxon>Dikarya</taxon>
        <taxon>Ascomycota</taxon>
        <taxon>Saccharomycotina</taxon>
        <taxon>Saccharomycetes</taxon>
        <taxon>Saccharomycetales</taxon>
        <taxon>Saccharomycetaceae</taxon>
        <taxon>Torulaspora</taxon>
    </lineage>
</organism>
<evidence type="ECO:0000256" key="2">
    <source>
        <dbReference type="ARBA" id="ARBA00022737"/>
    </source>
</evidence>
<protein>
    <recommendedName>
        <fullName evidence="7">Anaphase-promoting complex subunit 4 WD40 domain-containing protein</fullName>
    </recommendedName>
</protein>
<dbReference type="KEGG" id="tdl:TDEL_0C05940"/>
<dbReference type="GO" id="GO:0006406">
    <property type="term" value="P:mRNA export from nucleus"/>
    <property type="evidence" value="ECO:0007669"/>
    <property type="project" value="InterPro"/>
</dbReference>
<feature type="repeat" description="WD" evidence="4">
    <location>
        <begin position="247"/>
        <end position="282"/>
    </location>
</feature>
<keyword evidence="6" id="KW-1185">Reference proteome</keyword>
<dbReference type="STRING" id="1076872.G8ZSJ1"/>
<dbReference type="GeneID" id="11501901"/>
<dbReference type="AlphaFoldDB" id="G8ZSJ1"/>
<dbReference type="GO" id="GO:0000445">
    <property type="term" value="C:THO complex part of transcription export complex"/>
    <property type="evidence" value="ECO:0007669"/>
    <property type="project" value="TreeGrafter"/>
</dbReference>
<evidence type="ECO:0008006" key="7">
    <source>
        <dbReference type="Google" id="ProtNLM"/>
    </source>
</evidence>